<dbReference type="EMBL" id="PCRS01000013">
    <property type="protein sequence ID" value="PIP25041.1"/>
    <property type="molecule type" value="Genomic_DNA"/>
</dbReference>
<organism evidence="1 2">
    <name type="scientific">Candidatus Nealsonbacteria bacterium CG23_combo_of_CG06-09_8_20_14_all_36_12</name>
    <dbReference type="NCBI Taxonomy" id="1974718"/>
    <lineage>
        <taxon>Bacteria</taxon>
        <taxon>Candidatus Nealsoniibacteriota</taxon>
    </lineage>
</organism>
<sequence length="104" mass="11908">MKPKFFEHGGGRVFISMTSTRARAIDSVTSHTCILVADWDDAIKALNDFLAQNRFWIDQAEMFTRPRLCDECMRHAALPQVFDEAKHVEECLCHIEKTPCGVHN</sequence>
<dbReference type="AlphaFoldDB" id="A0A2G9Z2W3"/>
<proteinExistence type="predicted"/>
<comment type="caution">
    <text evidence="1">The sequence shown here is derived from an EMBL/GenBank/DDBJ whole genome shotgun (WGS) entry which is preliminary data.</text>
</comment>
<reference evidence="1 2" key="1">
    <citation type="submission" date="2017-09" db="EMBL/GenBank/DDBJ databases">
        <title>Depth-based differentiation of microbial function through sediment-hosted aquifers and enrichment of novel symbionts in the deep terrestrial subsurface.</title>
        <authorList>
            <person name="Probst A.J."/>
            <person name="Ladd B."/>
            <person name="Jarett J.K."/>
            <person name="Geller-Mcgrath D.E."/>
            <person name="Sieber C.M."/>
            <person name="Emerson J.B."/>
            <person name="Anantharaman K."/>
            <person name="Thomas B.C."/>
            <person name="Malmstrom R."/>
            <person name="Stieglmeier M."/>
            <person name="Klingl A."/>
            <person name="Woyke T."/>
            <person name="Ryan C.M."/>
            <person name="Banfield J.F."/>
        </authorList>
    </citation>
    <scope>NUCLEOTIDE SEQUENCE [LARGE SCALE GENOMIC DNA]</scope>
    <source>
        <strain evidence="1">CG23_combo_of_CG06-09_8_20_14_all_36_12</strain>
    </source>
</reference>
<dbReference type="Proteomes" id="UP000228681">
    <property type="component" value="Unassembled WGS sequence"/>
</dbReference>
<gene>
    <name evidence="1" type="ORF">COX34_00835</name>
</gene>
<accession>A0A2G9Z2W3</accession>
<name>A0A2G9Z2W3_9BACT</name>
<evidence type="ECO:0000313" key="1">
    <source>
        <dbReference type="EMBL" id="PIP25041.1"/>
    </source>
</evidence>
<protein>
    <submittedName>
        <fullName evidence="1">Uncharacterized protein</fullName>
    </submittedName>
</protein>
<evidence type="ECO:0000313" key="2">
    <source>
        <dbReference type="Proteomes" id="UP000228681"/>
    </source>
</evidence>